<evidence type="ECO:0000313" key="3">
    <source>
        <dbReference type="Proteomes" id="UP000796761"/>
    </source>
</evidence>
<evidence type="ECO:0000313" key="2">
    <source>
        <dbReference type="EMBL" id="TRZ11924.1"/>
    </source>
</evidence>
<comment type="caution">
    <text evidence="2">The sequence shown here is derived from an EMBL/GenBank/DDBJ whole genome shotgun (WGS) entry which is preliminary data.</text>
</comment>
<dbReference type="EMBL" id="SWJQ01000643">
    <property type="protein sequence ID" value="TRZ11924.1"/>
    <property type="molecule type" value="Genomic_DNA"/>
</dbReference>
<dbReference type="Proteomes" id="UP000796761">
    <property type="component" value="Unassembled WGS sequence"/>
</dbReference>
<reference evidence="2" key="1">
    <citation type="submission" date="2019-04" db="EMBL/GenBank/DDBJ databases">
        <title>Genome assembly of Zosterops borbonicus 15179.</title>
        <authorList>
            <person name="Leroy T."/>
            <person name="Anselmetti Y."/>
            <person name="Tilak M.-K."/>
            <person name="Nabholz B."/>
        </authorList>
    </citation>
    <scope>NUCLEOTIDE SEQUENCE</scope>
    <source>
        <strain evidence="2">HGM_15179</strain>
        <tissue evidence="2">Muscle</tissue>
    </source>
</reference>
<protein>
    <submittedName>
        <fullName evidence="2">Uncharacterized protein</fullName>
    </submittedName>
</protein>
<evidence type="ECO:0000256" key="1">
    <source>
        <dbReference type="SAM" id="MobiDB-lite"/>
    </source>
</evidence>
<dbReference type="AlphaFoldDB" id="A0A8K1G4W4"/>
<name>A0A8K1G4W4_9PASS</name>
<keyword evidence="3" id="KW-1185">Reference proteome</keyword>
<gene>
    <name evidence="2" type="ORF">HGM15179_015183</name>
</gene>
<feature type="region of interest" description="Disordered" evidence="1">
    <location>
        <begin position="1"/>
        <end position="21"/>
    </location>
</feature>
<organism evidence="2 3">
    <name type="scientific">Zosterops borbonicus</name>
    <dbReference type="NCBI Taxonomy" id="364589"/>
    <lineage>
        <taxon>Eukaryota</taxon>
        <taxon>Metazoa</taxon>
        <taxon>Chordata</taxon>
        <taxon>Craniata</taxon>
        <taxon>Vertebrata</taxon>
        <taxon>Euteleostomi</taxon>
        <taxon>Archelosauria</taxon>
        <taxon>Archosauria</taxon>
        <taxon>Dinosauria</taxon>
        <taxon>Saurischia</taxon>
        <taxon>Theropoda</taxon>
        <taxon>Coelurosauria</taxon>
        <taxon>Aves</taxon>
        <taxon>Neognathae</taxon>
        <taxon>Neoaves</taxon>
        <taxon>Telluraves</taxon>
        <taxon>Australaves</taxon>
        <taxon>Passeriformes</taxon>
        <taxon>Sylvioidea</taxon>
        <taxon>Zosteropidae</taxon>
        <taxon>Zosterops</taxon>
    </lineage>
</organism>
<sequence length="92" mass="11415">MRRDETRRDETRRDETRRDESVEPGFHSFILTYSINFKLSYFGYLKYRYLDLNIEFFYKFPRLHFIETSDISEYDYIEISVNSEIYIKIKAL</sequence>
<accession>A0A8K1G4W4</accession>
<proteinExistence type="predicted"/>